<dbReference type="EMBL" id="JARK01000105">
    <property type="protein sequence ID" value="EYC43072.1"/>
    <property type="molecule type" value="Genomic_DNA"/>
</dbReference>
<sequence length="112" mass="11528">MPALLALGDSSLRWLSRSLRVILSTNTKCPPNSILPGCEASVRVRHGDPPAMPRSSALPSPISGVNVTVQIILGQGVRKTPGCGSVLANSADGGVRKAVRKTPGYGSALADQ</sequence>
<evidence type="ECO:0000313" key="2">
    <source>
        <dbReference type="Proteomes" id="UP000024635"/>
    </source>
</evidence>
<gene>
    <name evidence="1" type="primary">Acey_s0505.g2672</name>
    <name evidence="1" type="ORF">Y032_0505g2672</name>
</gene>
<proteinExistence type="predicted"/>
<dbReference type="Proteomes" id="UP000024635">
    <property type="component" value="Unassembled WGS sequence"/>
</dbReference>
<dbReference type="AlphaFoldDB" id="A0A016WV13"/>
<organism evidence="1 2">
    <name type="scientific">Ancylostoma ceylanicum</name>
    <dbReference type="NCBI Taxonomy" id="53326"/>
    <lineage>
        <taxon>Eukaryota</taxon>
        <taxon>Metazoa</taxon>
        <taxon>Ecdysozoa</taxon>
        <taxon>Nematoda</taxon>
        <taxon>Chromadorea</taxon>
        <taxon>Rhabditida</taxon>
        <taxon>Rhabditina</taxon>
        <taxon>Rhabditomorpha</taxon>
        <taxon>Strongyloidea</taxon>
        <taxon>Ancylostomatidae</taxon>
        <taxon>Ancylostomatinae</taxon>
        <taxon>Ancylostoma</taxon>
    </lineage>
</organism>
<comment type="caution">
    <text evidence="1">The sequence shown here is derived from an EMBL/GenBank/DDBJ whole genome shotgun (WGS) entry which is preliminary data.</text>
</comment>
<dbReference type="OrthoDB" id="10511790at2759"/>
<keyword evidence="2" id="KW-1185">Reference proteome</keyword>
<evidence type="ECO:0000313" key="1">
    <source>
        <dbReference type="EMBL" id="EYC43072.1"/>
    </source>
</evidence>
<reference evidence="2" key="1">
    <citation type="journal article" date="2015" name="Nat. Genet.">
        <title>The genome and transcriptome of the zoonotic hookworm Ancylostoma ceylanicum identify infection-specific gene families.</title>
        <authorList>
            <person name="Schwarz E.M."/>
            <person name="Hu Y."/>
            <person name="Antoshechkin I."/>
            <person name="Miller M.M."/>
            <person name="Sternberg P.W."/>
            <person name="Aroian R.V."/>
        </authorList>
    </citation>
    <scope>NUCLEOTIDE SEQUENCE</scope>
    <source>
        <strain evidence="2">HY135</strain>
    </source>
</reference>
<name>A0A016WV13_9BILA</name>
<accession>A0A016WV13</accession>
<protein>
    <submittedName>
        <fullName evidence="1">Uncharacterized protein</fullName>
    </submittedName>
</protein>